<reference evidence="1 2" key="1">
    <citation type="journal article" date="2020" name="Cell">
        <title>Large-Scale Comparative Analyses of Tick Genomes Elucidate Their Genetic Diversity and Vector Capacities.</title>
        <authorList>
            <consortium name="Tick Genome and Microbiome Consortium (TIGMIC)"/>
            <person name="Jia N."/>
            <person name="Wang J."/>
            <person name="Shi W."/>
            <person name="Du L."/>
            <person name="Sun Y."/>
            <person name="Zhan W."/>
            <person name="Jiang J.F."/>
            <person name="Wang Q."/>
            <person name="Zhang B."/>
            <person name="Ji P."/>
            <person name="Bell-Sakyi L."/>
            <person name="Cui X.M."/>
            <person name="Yuan T.T."/>
            <person name="Jiang B.G."/>
            <person name="Yang W.F."/>
            <person name="Lam T.T."/>
            <person name="Chang Q.C."/>
            <person name="Ding S.J."/>
            <person name="Wang X.J."/>
            <person name="Zhu J.G."/>
            <person name="Ruan X.D."/>
            <person name="Zhao L."/>
            <person name="Wei J.T."/>
            <person name="Ye R.Z."/>
            <person name="Que T.C."/>
            <person name="Du C.H."/>
            <person name="Zhou Y.H."/>
            <person name="Cheng J.X."/>
            <person name="Dai P.F."/>
            <person name="Guo W.B."/>
            <person name="Han X.H."/>
            <person name="Huang E.J."/>
            <person name="Li L.F."/>
            <person name="Wei W."/>
            <person name="Gao Y.C."/>
            <person name="Liu J.Z."/>
            <person name="Shao H.Z."/>
            <person name="Wang X."/>
            <person name="Wang C.C."/>
            <person name="Yang T.C."/>
            <person name="Huo Q.B."/>
            <person name="Li W."/>
            <person name="Chen H.Y."/>
            <person name="Chen S.E."/>
            <person name="Zhou L.G."/>
            <person name="Ni X.B."/>
            <person name="Tian J.H."/>
            <person name="Sheng Y."/>
            <person name="Liu T."/>
            <person name="Pan Y.S."/>
            <person name="Xia L.Y."/>
            <person name="Li J."/>
            <person name="Zhao F."/>
            <person name="Cao W.C."/>
        </authorList>
    </citation>
    <scope>NUCLEOTIDE SEQUENCE [LARGE SCALE GENOMIC DNA]</scope>
    <source>
        <strain evidence="1">HaeL-2018</strain>
    </source>
</reference>
<proteinExistence type="predicted"/>
<dbReference type="Proteomes" id="UP000821853">
    <property type="component" value="Unassembled WGS sequence"/>
</dbReference>
<gene>
    <name evidence="1" type="ORF">HPB48_025315</name>
</gene>
<dbReference type="OrthoDB" id="10033291at2759"/>
<evidence type="ECO:0000313" key="1">
    <source>
        <dbReference type="EMBL" id="KAH9383622.1"/>
    </source>
</evidence>
<name>A0A9J6H7D2_HAELO</name>
<comment type="caution">
    <text evidence="1">The sequence shown here is derived from an EMBL/GenBank/DDBJ whole genome shotgun (WGS) entry which is preliminary data.</text>
</comment>
<dbReference type="VEuPathDB" id="VectorBase:HLOH_065545"/>
<accession>A0A9J6H7D2</accession>
<dbReference type="AlphaFoldDB" id="A0A9J6H7D2"/>
<sequence>MAFQHQPGTAMQCLSIPIKLAKEVGIDSEGREVMKCGFKIGGGIDQDFTRSPQGYTDNRFGDGAARSGVTLLPPNMAEVAAPEFALSLFPSPRVCRLVPFSLAAAALRISPSPLCASRTTASLRRVPCCVGSPNKTCFHRTRVQTPRPLRRERLASESPTSCAEGEGCDEEAGGIVSVSSDAALTQLAAVSLTFSVEASAL</sequence>
<organism evidence="1 2">
    <name type="scientific">Haemaphysalis longicornis</name>
    <name type="common">Bush tick</name>
    <dbReference type="NCBI Taxonomy" id="44386"/>
    <lineage>
        <taxon>Eukaryota</taxon>
        <taxon>Metazoa</taxon>
        <taxon>Ecdysozoa</taxon>
        <taxon>Arthropoda</taxon>
        <taxon>Chelicerata</taxon>
        <taxon>Arachnida</taxon>
        <taxon>Acari</taxon>
        <taxon>Parasitiformes</taxon>
        <taxon>Ixodida</taxon>
        <taxon>Ixodoidea</taxon>
        <taxon>Ixodidae</taxon>
        <taxon>Haemaphysalinae</taxon>
        <taxon>Haemaphysalis</taxon>
    </lineage>
</organism>
<protein>
    <submittedName>
        <fullName evidence="1">Uncharacterized protein</fullName>
    </submittedName>
</protein>
<evidence type="ECO:0000313" key="2">
    <source>
        <dbReference type="Proteomes" id="UP000821853"/>
    </source>
</evidence>
<dbReference type="EMBL" id="JABSTR010001215">
    <property type="protein sequence ID" value="KAH9383622.1"/>
    <property type="molecule type" value="Genomic_DNA"/>
</dbReference>
<keyword evidence="2" id="KW-1185">Reference proteome</keyword>